<sequence length="220" mass="24856">MAQANFSSILKFTRVNWKTNLTVRKLHEKSGLSHPYISQLENGKRGSLPSPEIILKLATGFGGGDEQIKNAIYILLMSACDYISINFDSINTVSNQIQIPESSLPKFKILVGNFQSIKMAAFRFYISVLGFDKVTESTDEQLLDQKYQLHIIKKIENEKNSIKEINAYVEGVNNVEDLNLLESKLPNGPFYLDNILLTETDKQIILGSINTVRNLRKNNT</sequence>
<dbReference type="OrthoDB" id="9805856at2"/>
<dbReference type="PATRIC" id="fig|942150.3.peg.2107"/>
<protein>
    <recommendedName>
        <fullName evidence="1">HTH cro/C1-type domain-containing protein</fullName>
    </recommendedName>
</protein>
<gene>
    <name evidence="2" type="ORF">IV64_GL002027</name>
</gene>
<dbReference type="GO" id="GO:0003677">
    <property type="term" value="F:DNA binding"/>
    <property type="evidence" value="ECO:0007669"/>
    <property type="project" value="InterPro"/>
</dbReference>
<dbReference type="Gene3D" id="1.10.260.40">
    <property type="entry name" value="lambda repressor-like DNA-binding domains"/>
    <property type="match status" value="1"/>
</dbReference>
<dbReference type="EMBL" id="JQCL01000038">
    <property type="protein sequence ID" value="KRO13750.1"/>
    <property type="molecule type" value="Genomic_DNA"/>
</dbReference>
<dbReference type="InterPro" id="IPR001387">
    <property type="entry name" value="Cro/C1-type_HTH"/>
</dbReference>
<dbReference type="Pfam" id="PF01381">
    <property type="entry name" value="HTH_3"/>
    <property type="match status" value="1"/>
</dbReference>
<keyword evidence="3" id="KW-1185">Reference proteome</keyword>
<reference evidence="2 3" key="1">
    <citation type="journal article" date="2015" name="Genome Announc.">
        <title>Expanding the biotechnology potential of lactobacilli through comparative genomics of 213 strains and associated genera.</title>
        <authorList>
            <person name="Sun Z."/>
            <person name="Harris H.M."/>
            <person name="McCann A."/>
            <person name="Guo C."/>
            <person name="Argimon S."/>
            <person name="Zhang W."/>
            <person name="Yang X."/>
            <person name="Jeffery I.B."/>
            <person name="Cooney J.C."/>
            <person name="Kagawa T.F."/>
            <person name="Liu W."/>
            <person name="Song Y."/>
            <person name="Salvetti E."/>
            <person name="Wrobel A."/>
            <person name="Rasinkangas P."/>
            <person name="Parkhill J."/>
            <person name="Rea M.C."/>
            <person name="O'Sullivan O."/>
            <person name="Ritari J."/>
            <person name="Douillard F.P."/>
            <person name="Paul Ross R."/>
            <person name="Yang R."/>
            <person name="Briner A.E."/>
            <person name="Felis G.E."/>
            <person name="de Vos W.M."/>
            <person name="Barrangou R."/>
            <person name="Klaenhammer T.R."/>
            <person name="Caufield P.W."/>
            <person name="Cui Y."/>
            <person name="Zhang H."/>
            <person name="O'Toole P.W."/>
        </authorList>
    </citation>
    <scope>NUCLEOTIDE SEQUENCE [LARGE SCALE GENOMIC DNA]</scope>
    <source>
        <strain evidence="2 3">LMG 26013</strain>
    </source>
</reference>
<evidence type="ECO:0000313" key="3">
    <source>
        <dbReference type="Proteomes" id="UP000051783"/>
    </source>
</evidence>
<dbReference type="SMART" id="SM00530">
    <property type="entry name" value="HTH_XRE"/>
    <property type="match status" value="1"/>
</dbReference>
<proteinExistence type="predicted"/>
<dbReference type="AlphaFoldDB" id="A0A0R2MJ58"/>
<dbReference type="InterPro" id="IPR010982">
    <property type="entry name" value="Lambda_DNA-bd_dom_sf"/>
</dbReference>
<accession>A0A0R2MJ58</accession>
<dbReference type="PROSITE" id="PS50943">
    <property type="entry name" value="HTH_CROC1"/>
    <property type="match status" value="1"/>
</dbReference>
<name>A0A0R2MJ58_9LACO</name>
<feature type="domain" description="HTH cro/C1-type" evidence="1">
    <location>
        <begin position="28"/>
        <end position="67"/>
    </location>
</feature>
<dbReference type="CDD" id="cd00093">
    <property type="entry name" value="HTH_XRE"/>
    <property type="match status" value="1"/>
</dbReference>
<evidence type="ECO:0000259" key="1">
    <source>
        <dbReference type="PROSITE" id="PS50943"/>
    </source>
</evidence>
<evidence type="ECO:0000313" key="2">
    <source>
        <dbReference type="EMBL" id="KRO13750.1"/>
    </source>
</evidence>
<dbReference type="SUPFAM" id="SSF47413">
    <property type="entry name" value="lambda repressor-like DNA-binding domains"/>
    <property type="match status" value="1"/>
</dbReference>
<dbReference type="Proteomes" id="UP000051783">
    <property type="component" value="Unassembled WGS sequence"/>
</dbReference>
<comment type="caution">
    <text evidence="2">The sequence shown here is derived from an EMBL/GenBank/DDBJ whole genome shotgun (WGS) entry which is preliminary data.</text>
</comment>
<organism evidence="2 3">
    <name type="scientific">Lactiplantibacillus xiangfangensis</name>
    <dbReference type="NCBI Taxonomy" id="942150"/>
    <lineage>
        <taxon>Bacteria</taxon>
        <taxon>Bacillati</taxon>
        <taxon>Bacillota</taxon>
        <taxon>Bacilli</taxon>
        <taxon>Lactobacillales</taxon>
        <taxon>Lactobacillaceae</taxon>
        <taxon>Lactiplantibacillus</taxon>
    </lineage>
</organism>
<dbReference type="RefSeq" id="WP_057705797.1">
    <property type="nucleotide sequence ID" value="NZ_JQCL01000038.1"/>
</dbReference>